<organism evidence="6 7">
    <name type="scientific">Microvenator marinus</name>
    <dbReference type="NCBI Taxonomy" id="2600177"/>
    <lineage>
        <taxon>Bacteria</taxon>
        <taxon>Deltaproteobacteria</taxon>
        <taxon>Bradymonadales</taxon>
        <taxon>Microvenatoraceae</taxon>
        <taxon>Microvenator</taxon>
    </lineage>
</organism>
<dbReference type="GO" id="GO:0003700">
    <property type="term" value="F:DNA-binding transcription factor activity"/>
    <property type="evidence" value="ECO:0007669"/>
    <property type="project" value="TreeGrafter"/>
</dbReference>
<accession>A0A5B8Y0C9</accession>
<dbReference type="InterPro" id="IPR018653">
    <property type="entry name" value="ScfR_C"/>
</dbReference>
<dbReference type="Pfam" id="PF09856">
    <property type="entry name" value="ScfRs"/>
    <property type="match status" value="1"/>
</dbReference>
<dbReference type="GO" id="GO:0003677">
    <property type="term" value="F:DNA binding"/>
    <property type="evidence" value="ECO:0007669"/>
    <property type="project" value="UniProtKB-KW"/>
</dbReference>
<dbReference type="RefSeq" id="WP_146962131.1">
    <property type="nucleotide sequence ID" value="NZ_CP042467.1"/>
</dbReference>
<keyword evidence="2" id="KW-0805">Transcription regulation</keyword>
<dbReference type="PANTHER" id="PTHR46797">
    <property type="entry name" value="HTH-TYPE TRANSCRIPTIONAL REGULATOR"/>
    <property type="match status" value="1"/>
</dbReference>
<evidence type="ECO:0000256" key="1">
    <source>
        <dbReference type="ARBA" id="ARBA00007227"/>
    </source>
</evidence>
<dbReference type="PIRSF" id="PIRSF019251">
    <property type="entry name" value="Rv0465c"/>
    <property type="match status" value="1"/>
</dbReference>
<evidence type="ECO:0000256" key="4">
    <source>
        <dbReference type="ARBA" id="ARBA00023163"/>
    </source>
</evidence>
<dbReference type="AlphaFoldDB" id="A0A5B8Y0C9"/>
<dbReference type="GO" id="GO:0005829">
    <property type="term" value="C:cytosol"/>
    <property type="evidence" value="ECO:0007669"/>
    <property type="project" value="TreeGrafter"/>
</dbReference>
<dbReference type="PANTHER" id="PTHR46797:SF23">
    <property type="entry name" value="HTH-TYPE TRANSCRIPTIONAL REGULATOR SUTR"/>
    <property type="match status" value="1"/>
</dbReference>
<keyword evidence="7" id="KW-1185">Reference proteome</keyword>
<protein>
    <submittedName>
        <fullName evidence="6">ImmA/IrrE family metallo-endopeptidase</fullName>
    </submittedName>
</protein>
<gene>
    <name evidence="6" type="ORF">FRD01_18060</name>
</gene>
<dbReference type="InterPro" id="IPR001387">
    <property type="entry name" value="Cro/C1-type_HTH"/>
</dbReference>
<dbReference type="InterPro" id="IPR010982">
    <property type="entry name" value="Lambda_DNA-bd_dom_sf"/>
</dbReference>
<dbReference type="PROSITE" id="PS50943">
    <property type="entry name" value="HTH_CROC1"/>
    <property type="match status" value="1"/>
</dbReference>
<dbReference type="OrthoDB" id="1123084at2"/>
<evidence type="ECO:0000313" key="7">
    <source>
        <dbReference type="Proteomes" id="UP000321595"/>
    </source>
</evidence>
<dbReference type="Pfam" id="PF01381">
    <property type="entry name" value="HTH_3"/>
    <property type="match status" value="1"/>
</dbReference>
<dbReference type="SUPFAM" id="SSF47413">
    <property type="entry name" value="lambda repressor-like DNA-binding domains"/>
    <property type="match status" value="1"/>
</dbReference>
<proteinExistence type="inferred from homology"/>
<dbReference type="Proteomes" id="UP000321595">
    <property type="component" value="Chromosome"/>
</dbReference>
<comment type="similarity">
    <text evidence="1">Belongs to the short-chain fatty acyl-CoA assimilation regulator (ScfR) family.</text>
</comment>
<dbReference type="InterPro" id="IPR026281">
    <property type="entry name" value="HTH_RamB"/>
</dbReference>
<keyword evidence="3" id="KW-0238">DNA-binding</keyword>
<name>A0A5B8Y0C9_9DELT</name>
<feature type="domain" description="HTH cro/C1-type" evidence="5">
    <location>
        <begin position="9"/>
        <end position="63"/>
    </location>
</feature>
<dbReference type="Gene3D" id="1.10.260.40">
    <property type="entry name" value="lambda repressor-like DNA-binding domains"/>
    <property type="match status" value="1"/>
</dbReference>
<evidence type="ECO:0000259" key="5">
    <source>
        <dbReference type="PROSITE" id="PS50943"/>
    </source>
</evidence>
<sequence>MSSGLGVKIRNLRKKQKMTQAGLAEKLGISASYLNLMEHERRPVSAEVLIKVAEIFGVELREFQQGGVQTLIGQLTEVFSDPVFENHEIGIQEVRELARAAPDVGRALISMYEGYQELREQMQTVSARLDEVEASGVDSWRLPSEEVSDFLQRHGNYFPTLEIAAETLRKKAGLPSSDLFGALKGYLENTHGIEVRFVEANHAVKSVRRFDPEERVLFLSELLAPHTVNFQLAHQIGLLEHSPMLASLVDDRHLTTSDSRALMRVALANYFAGAVLMPYDAFLAAAKSVRYDLDMLGHRFRTSFEQVAHRLTTLRRPGNQGVNFHFMRVDIAGNISKRFSASGIQFARFSGTCPRWNLVVAFMTPGQIRTQMSVMPDGRHYFCVARTVNRGERGFHAPPALHAIVLGCKLDEARELVYSDGMDLERTEMAVPVGVTCRLCERMDCEQRAFPPLQRSLHIDENVRGLTFYASLKE</sequence>
<dbReference type="Pfam" id="PF06114">
    <property type="entry name" value="Peptidase_M78"/>
    <property type="match status" value="1"/>
</dbReference>
<evidence type="ECO:0000313" key="6">
    <source>
        <dbReference type="EMBL" id="QED29109.1"/>
    </source>
</evidence>
<dbReference type="CDD" id="cd00093">
    <property type="entry name" value="HTH_XRE"/>
    <property type="match status" value="1"/>
</dbReference>
<dbReference type="InterPro" id="IPR010359">
    <property type="entry name" value="IrrE_HExxH"/>
</dbReference>
<dbReference type="EMBL" id="CP042467">
    <property type="protein sequence ID" value="QED29109.1"/>
    <property type="molecule type" value="Genomic_DNA"/>
</dbReference>
<reference evidence="6 7" key="1">
    <citation type="submission" date="2019-08" db="EMBL/GenBank/DDBJ databases">
        <authorList>
            <person name="Liang Q."/>
        </authorList>
    </citation>
    <scope>NUCLEOTIDE SEQUENCE [LARGE SCALE GENOMIC DNA]</scope>
    <source>
        <strain evidence="6 7">V1718</strain>
    </source>
</reference>
<evidence type="ECO:0000256" key="3">
    <source>
        <dbReference type="ARBA" id="ARBA00023125"/>
    </source>
</evidence>
<evidence type="ECO:0000256" key="2">
    <source>
        <dbReference type="ARBA" id="ARBA00023015"/>
    </source>
</evidence>
<dbReference type="KEGG" id="bbae:FRD01_18060"/>
<dbReference type="InterPro" id="IPR050807">
    <property type="entry name" value="TransReg_Diox_bact_type"/>
</dbReference>
<keyword evidence="4" id="KW-0804">Transcription</keyword>
<dbReference type="SMART" id="SM00530">
    <property type="entry name" value="HTH_XRE"/>
    <property type="match status" value="1"/>
</dbReference>